<dbReference type="EC" id="5.4.99.-" evidence="4"/>
<dbReference type="SUPFAM" id="SSF55174">
    <property type="entry name" value="Alpha-L RNA-binding motif"/>
    <property type="match status" value="1"/>
</dbReference>
<dbReference type="PANTHER" id="PTHR47683">
    <property type="entry name" value="PSEUDOURIDINE SYNTHASE FAMILY PROTEIN-RELATED"/>
    <property type="match status" value="1"/>
</dbReference>
<dbReference type="Gene3D" id="3.10.290.10">
    <property type="entry name" value="RNA-binding S4 domain"/>
    <property type="match status" value="1"/>
</dbReference>
<dbReference type="CDD" id="cd02870">
    <property type="entry name" value="PseudoU_synth_RsuA_like"/>
    <property type="match status" value="1"/>
</dbReference>
<dbReference type="InterPro" id="IPR050343">
    <property type="entry name" value="RsuA_PseudoU_synthase"/>
</dbReference>
<feature type="compositionally biased region" description="Basic and acidic residues" evidence="5">
    <location>
        <begin position="521"/>
        <end position="530"/>
    </location>
</feature>
<accession>A0A518CW92</accession>
<feature type="domain" description="RNA-binding S4" evidence="6">
    <location>
        <begin position="73"/>
        <end position="131"/>
    </location>
</feature>
<dbReference type="GO" id="GO:0000455">
    <property type="term" value="P:enzyme-directed rRNA pseudouridine synthesis"/>
    <property type="evidence" value="ECO:0007669"/>
    <property type="project" value="UniProtKB-ARBA"/>
</dbReference>
<feature type="compositionally biased region" description="Low complexity" evidence="5">
    <location>
        <begin position="434"/>
        <end position="446"/>
    </location>
</feature>
<dbReference type="PROSITE" id="PS01149">
    <property type="entry name" value="PSI_RSU"/>
    <property type="match status" value="1"/>
</dbReference>
<dbReference type="InterPro" id="IPR020103">
    <property type="entry name" value="PsdUridine_synth_cat_dom_sf"/>
</dbReference>
<dbReference type="InterPro" id="IPR018496">
    <property type="entry name" value="PsdUridine_synth_RsuA/RluB_CS"/>
</dbReference>
<dbReference type="EMBL" id="CP036290">
    <property type="protein sequence ID" value="QDU83495.1"/>
    <property type="molecule type" value="Genomic_DNA"/>
</dbReference>
<evidence type="ECO:0000313" key="8">
    <source>
        <dbReference type="Proteomes" id="UP000319342"/>
    </source>
</evidence>
<dbReference type="InterPro" id="IPR036986">
    <property type="entry name" value="S4_RNA-bd_sf"/>
</dbReference>
<feature type="region of interest" description="Disordered" evidence="5">
    <location>
        <begin position="309"/>
        <end position="356"/>
    </location>
</feature>
<evidence type="ECO:0000256" key="3">
    <source>
        <dbReference type="PROSITE-ProRule" id="PRU00182"/>
    </source>
</evidence>
<feature type="compositionally biased region" description="Basic and acidic residues" evidence="5">
    <location>
        <begin position="314"/>
        <end position="356"/>
    </location>
</feature>
<dbReference type="InterPro" id="IPR006145">
    <property type="entry name" value="PsdUridine_synth_RsuA/RluA"/>
</dbReference>
<dbReference type="PROSITE" id="PS50889">
    <property type="entry name" value="S4"/>
    <property type="match status" value="1"/>
</dbReference>
<comment type="similarity">
    <text evidence="1 4">Belongs to the pseudouridine synthase RsuA family.</text>
</comment>
<keyword evidence="2 4" id="KW-0413">Isomerase</keyword>
<dbReference type="Gene3D" id="3.30.70.1560">
    <property type="entry name" value="Alpha-L RNA-binding motif"/>
    <property type="match status" value="1"/>
</dbReference>
<evidence type="ECO:0000313" key="7">
    <source>
        <dbReference type="EMBL" id="QDU83495.1"/>
    </source>
</evidence>
<dbReference type="Pfam" id="PF00849">
    <property type="entry name" value="PseudoU_synth_2"/>
    <property type="match status" value="1"/>
</dbReference>
<feature type="compositionally biased region" description="Low complexity" evidence="5">
    <location>
        <begin position="403"/>
        <end position="426"/>
    </location>
</feature>
<dbReference type="Pfam" id="PF01479">
    <property type="entry name" value="S4"/>
    <property type="match status" value="1"/>
</dbReference>
<feature type="compositionally biased region" description="Low complexity" evidence="5">
    <location>
        <begin position="503"/>
        <end position="520"/>
    </location>
</feature>
<evidence type="ECO:0000256" key="1">
    <source>
        <dbReference type="ARBA" id="ARBA00008348"/>
    </source>
</evidence>
<proteinExistence type="inferred from homology"/>
<dbReference type="InterPro" id="IPR000748">
    <property type="entry name" value="PsdUridine_synth_RsuA/RluB/E/F"/>
</dbReference>
<dbReference type="SUPFAM" id="SSF55120">
    <property type="entry name" value="Pseudouridine synthase"/>
    <property type="match status" value="1"/>
</dbReference>
<dbReference type="Gene3D" id="3.30.70.580">
    <property type="entry name" value="Pseudouridine synthase I, catalytic domain, N-terminal subdomain"/>
    <property type="match status" value="1"/>
</dbReference>
<dbReference type="CDD" id="cd00165">
    <property type="entry name" value="S4"/>
    <property type="match status" value="1"/>
</dbReference>
<protein>
    <recommendedName>
        <fullName evidence="4">Pseudouridine synthase</fullName>
        <ecNumber evidence="4">5.4.99.-</ecNumber>
    </recommendedName>
</protein>
<dbReference type="SMART" id="SM00363">
    <property type="entry name" value="S4"/>
    <property type="match status" value="1"/>
</dbReference>
<dbReference type="InterPro" id="IPR020094">
    <property type="entry name" value="TruA/RsuA/RluB/E/F_N"/>
</dbReference>
<evidence type="ECO:0000259" key="6">
    <source>
        <dbReference type="SMART" id="SM00363"/>
    </source>
</evidence>
<dbReference type="GO" id="GO:0003723">
    <property type="term" value="F:RNA binding"/>
    <property type="evidence" value="ECO:0007669"/>
    <property type="project" value="UniProtKB-KW"/>
</dbReference>
<dbReference type="NCBIfam" id="TIGR00093">
    <property type="entry name" value="pseudouridine synthase"/>
    <property type="match status" value="1"/>
</dbReference>
<dbReference type="RefSeq" id="WP_145183283.1">
    <property type="nucleotide sequence ID" value="NZ_CP036290.1"/>
</dbReference>
<feature type="region of interest" description="Disordered" evidence="5">
    <location>
        <begin position="381"/>
        <end position="608"/>
    </location>
</feature>
<feature type="compositionally biased region" description="Gly residues" evidence="5">
    <location>
        <begin position="599"/>
        <end position="608"/>
    </location>
</feature>
<feature type="compositionally biased region" description="Polar residues" evidence="5">
    <location>
        <begin position="559"/>
        <end position="576"/>
    </location>
</feature>
<evidence type="ECO:0000256" key="2">
    <source>
        <dbReference type="ARBA" id="ARBA00023235"/>
    </source>
</evidence>
<feature type="compositionally biased region" description="Basic and acidic residues" evidence="5">
    <location>
        <begin position="471"/>
        <end position="502"/>
    </location>
</feature>
<dbReference type="OrthoDB" id="9807213at2"/>
<dbReference type="InterPro" id="IPR002942">
    <property type="entry name" value="S4_RNA-bd"/>
</dbReference>
<dbReference type="PANTHER" id="PTHR47683:SF2">
    <property type="entry name" value="RNA-BINDING S4 DOMAIN-CONTAINING PROTEIN"/>
    <property type="match status" value="1"/>
</dbReference>
<sequence>MKKGRPARESRDSRTGRSTGRKPASAGPAYTKARPTYGVHGAAKRRGASSPLHGKSRRPEDAADELGNGTELVRLNKYLASHGIASRRGCDELIAEGGVSIDGHIVTDLGIKVDPANQRIEVDGVTLRPEGVRHRYYLLNKPSGVVCTNSERELRPRAVDLITDRDKGRVFTVGRLDEDTTGLILITNDGDFANRVMHPRYGIDKTYLVLVQGRIDDAAVAKIRDGVHLSDGRTSGARVLVQKRTATASKLVVTIKEGKNREVRRVFARTGYKVTDLKRIRVGHLTDRGLKPGSWRPLRRNEILELLAGPTQDYRTKDRDGKGAGRGTDRRASRGKDRSDVRRGPERTRAGFDSGRDETDRIVRRDVEEVFTAPELRRDEQRTVERFDDRGARQPLRDDEALAPHPAAARAAGARSAAAHPGAARRSSSDEGARSSGPGRPARSGSTSVPSDSEGRQVRRVIGAGGPPRPRGGDRRTDGGGDRSTARGGDRNGDRRGEDRGYGRSSRGASGYGRSAYGSSRRTEDERSTRPTDGAHPGSKRSGANGPRTSGPGWKSSDSRSGNSGDQGSRSTTSRGNESRKSGVKGTGSRVSRSKGRDSNGGGRRVVS</sequence>
<evidence type="ECO:0000256" key="4">
    <source>
        <dbReference type="RuleBase" id="RU003887"/>
    </source>
</evidence>
<name>A0A518CW92_9BACT</name>
<evidence type="ECO:0000256" key="5">
    <source>
        <dbReference type="SAM" id="MobiDB-lite"/>
    </source>
</evidence>
<dbReference type="FunFam" id="3.10.290.10:FF:000003">
    <property type="entry name" value="Pseudouridine synthase"/>
    <property type="match status" value="1"/>
</dbReference>
<feature type="compositionally biased region" description="Basic and acidic residues" evidence="5">
    <location>
        <begin position="381"/>
        <end position="402"/>
    </location>
</feature>
<feature type="compositionally biased region" description="Basic and acidic residues" evidence="5">
    <location>
        <begin position="1"/>
        <end position="15"/>
    </location>
</feature>
<gene>
    <name evidence="7" type="primary">rluB</name>
    <name evidence="7" type="ORF">Pla163_05940</name>
</gene>
<reference evidence="7 8" key="1">
    <citation type="submission" date="2019-02" db="EMBL/GenBank/DDBJ databases">
        <title>Deep-cultivation of Planctomycetes and their phenomic and genomic characterization uncovers novel biology.</title>
        <authorList>
            <person name="Wiegand S."/>
            <person name="Jogler M."/>
            <person name="Boedeker C."/>
            <person name="Pinto D."/>
            <person name="Vollmers J."/>
            <person name="Rivas-Marin E."/>
            <person name="Kohn T."/>
            <person name="Peeters S.H."/>
            <person name="Heuer A."/>
            <person name="Rast P."/>
            <person name="Oberbeckmann S."/>
            <person name="Bunk B."/>
            <person name="Jeske O."/>
            <person name="Meyerdierks A."/>
            <person name="Storesund J.E."/>
            <person name="Kallscheuer N."/>
            <person name="Luecker S."/>
            <person name="Lage O.M."/>
            <person name="Pohl T."/>
            <person name="Merkel B.J."/>
            <person name="Hornburger P."/>
            <person name="Mueller R.-W."/>
            <person name="Bruemmer F."/>
            <person name="Labrenz M."/>
            <person name="Spormann A.M."/>
            <person name="Op den Camp H."/>
            <person name="Overmann J."/>
            <person name="Amann R."/>
            <person name="Jetten M.S.M."/>
            <person name="Mascher T."/>
            <person name="Medema M.H."/>
            <person name="Devos D.P."/>
            <person name="Kaster A.-K."/>
            <person name="Ovreas L."/>
            <person name="Rohde M."/>
            <person name="Galperin M.Y."/>
            <person name="Jogler C."/>
        </authorList>
    </citation>
    <scope>NUCLEOTIDE SEQUENCE [LARGE SCALE GENOMIC DNA]</scope>
    <source>
        <strain evidence="7 8">Pla163</strain>
    </source>
</reference>
<dbReference type="Proteomes" id="UP000319342">
    <property type="component" value="Chromosome"/>
</dbReference>
<keyword evidence="8" id="KW-1185">Reference proteome</keyword>
<organism evidence="7 8">
    <name type="scientific">Rohdeia mirabilis</name>
    <dbReference type="NCBI Taxonomy" id="2528008"/>
    <lineage>
        <taxon>Bacteria</taxon>
        <taxon>Pseudomonadati</taxon>
        <taxon>Planctomycetota</taxon>
        <taxon>Planctomycetia</taxon>
        <taxon>Planctomycetia incertae sedis</taxon>
        <taxon>Rohdeia</taxon>
    </lineage>
</organism>
<dbReference type="GO" id="GO:0120159">
    <property type="term" value="F:rRNA pseudouridine synthase activity"/>
    <property type="evidence" value="ECO:0007669"/>
    <property type="project" value="UniProtKB-ARBA"/>
</dbReference>
<feature type="region of interest" description="Disordered" evidence="5">
    <location>
        <begin position="1"/>
        <end position="65"/>
    </location>
</feature>
<dbReference type="AlphaFoldDB" id="A0A518CW92"/>
<dbReference type="InterPro" id="IPR042092">
    <property type="entry name" value="PsdUridine_s_RsuA/RluB/E/F_cat"/>
</dbReference>
<keyword evidence="3" id="KW-0694">RNA-binding</keyword>